<comment type="caution">
    <text evidence="3">The sequence shown here is derived from an EMBL/GenBank/DDBJ whole genome shotgun (WGS) entry which is preliminary data.</text>
</comment>
<proteinExistence type="predicted"/>
<name>A0AAP3A3R5_ECOLX</name>
<dbReference type="InterPro" id="IPR027463">
    <property type="entry name" value="AcrB_DN_DC_subdom"/>
</dbReference>
<sequence>YQANVPQLDVQVDRDKAKAQGVSLTDLFGTLQTYLGSSYVNDFNQFGRTWRVMAQADGPYRESVEDIANLRTRNNQGEMVPIGSMVNISTTYGPDPVI</sequence>
<dbReference type="GO" id="GO:0005886">
    <property type="term" value="C:plasma membrane"/>
    <property type="evidence" value="ECO:0007669"/>
    <property type="project" value="TreeGrafter"/>
</dbReference>
<evidence type="ECO:0000256" key="1">
    <source>
        <dbReference type="ARBA" id="ARBA00022692"/>
    </source>
</evidence>
<dbReference type="PANTHER" id="PTHR32063:SF11">
    <property type="entry name" value="CATION OR DRUG EFFLUX SYSTEM PROTEIN"/>
    <property type="match status" value="1"/>
</dbReference>
<dbReference type="InterPro" id="IPR001036">
    <property type="entry name" value="Acrflvin-R"/>
</dbReference>
<protein>
    <submittedName>
        <fullName evidence="3">Efflux RND transporter permease subunit</fullName>
    </submittedName>
</protein>
<dbReference type="GO" id="GO:0042910">
    <property type="term" value="F:xenobiotic transmembrane transporter activity"/>
    <property type="evidence" value="ECO:0007669"/>
    <property type="project" value="TreeGrafter"/>
</dbReference>
<evidence type="ECO:0000313" key="3">
    <source>
        <dbReference type="EMBL" id="MCV5625733.1"/>
    </source>
</evidence>
<keyword evidence="1" id="KW-0812">Transmembrane</keyword>
<dbReference type="PANTHER" id="PTHR32063">
    <property type="match status" value="1"/>
</dbReference>
<dbReference type="SUPFAM" id="SSF82714">
    <property type="entry name" value="Multidrug efflux transporter AcrB TolC docking domain, DN and DC subdomains"/>
    <property type="match status" value="1"/>
</dbReference>
<dbReference type="AlphaFoldDB" id="A0AAP3A3R5"/>
<accession>A0AAP3A3R5</accession>
<dbReference type="Proteomes" id="UP001208624">
    <property type="component" value="Unassembled WGS sequence"/>
</dbReference>
<evidence type="ECO:0000256" key="2">
    <source>
        <dbReference type="ARBA" id="ARBA00022989"/>
    </source>
</evidence>
<evidence type="ECO:0000313" key="4">
    <source>
        <dbReference type="Proteomes" id="UP001208624"/>
    </source>
</evidence>
<feature type="non-terminal residue" evidence="3">
    <location>
        <position position="98"/>
    </location>
</feature>
<dbReference type="Gene3D" id="3.30.2090.10">
    <property type="entry name" value="Multidrug efflux transporter AcrB TolC docking domain, DN and DC subdomains"/>
    <property type="match status" value="1"/>
</dbReference>
<reference evidence="3" key="1">
    <citation type="submission" date="2023-06" db="EMBL/GenBank/DDBJ databases">
        <title>Deciphering the underlying mechanisms mediating the transmission of blaNDM gene from human to animals in China.</title>
        <authorList>
            <person name="Chen K."/>
            <person name="Chen S."/>
        </authorList>
    </citation>
    <scope>NUCLEOTIDE SEQUENCE</scope>
    <source>
        <strain evidence="3">1199</strain>
    </source>
</reference>
<feature type="non-terminal residue" evidence="3">
    <location>
        <position position="1"/>
    </location>
</feature>
<dbReference type="EMBL" id="JAOVKC010000758">
    <property type="protein sequence ID" value="MCV5625733.1"/>
    <property type="molecule type" value="Genomic_DNA"/>
</dbReference>
<gene>
    <name evidence="3" type="ORF">OFN31_29260</name>
</gene>
<dbReference type="Pfam" id="PF00873">
    <property type="entry name" value="ACR_tran"/>
    <property type="match status" value="1"/>
</dbReference>
<organism evidence="3 4">
    <name type="scientific">Escherichia coli</name>
    <dbReference type="NCBI Taxonomy" id="562"/>
    <lineage>
        <taxon>Bacteria</taxon>
        <taxon>Pseudomonadati</taxon>
        <taxon>Pseudomonadota</taxon>
        <taxon>Gammaproteobacteria</taxon>
        <taxon>Enterobacterales</taxon>
        <taxon>Enterobacteriaceae</taxon>
        <taxon>Escherichia</taxon>
    </lineage>
</organism>
<keyword evidence="2" id="KW-1133">Transmembrane helix</keyword>
<keyword evidence="2" id="KW-0472">Membrane</keyword>